<dbReference type="EMBL" id="BAABUJ010000005">
    <property type="protein sequence ID" value="GAA5795827.1"/>
    <property type="molecule type" value="Genomic_DNA"/>
</dbReference>
<dbReference type="Proteomes" id="UP001476247">
    <property type="component" value="Unassembled WGS sequence"/>
</dbReference>
<proteinExistence type="predicted"/>
<organism evidence="1 2">
    <name type="scientific">Helicostylum pulchrum</name>
    <dbReference type="NCBI Taxonomy" id="562976"/>
    <lineage>
        <taxon>Eukaryota</taxon>
        <taxon>Fungi</taxon>
        <taxon>Fungi incertae sedis</taxon>
        <taxon>Mucoromycota</taxon>
        <taxon>Mucoromycotina</taxon>
        <taxon>Mucoromycetes</taxon>
        <taxon>Mucorales</taxon>
        <taxon>Mucorineae</taxon>
        <taxon>Mucoraceae</taxon>
        <taxon>Helicostylum</taxon>
    </lineage>
</organism>
<keyword evidence="2" id="KW-1185">Reference proteome</keyword>
<evidence type="ECO:0000313" key="1">
    <source>
        <dbReference type="EMBL" id="GAA5795827.1"/>
    </source>
</evidence>
<sequence length="191" mass="22000">MSRTACCLGKSLANTINHSDQAKAFRVSTQESNGFVDARSNSQYEYFQSYDTPYRFLDTDELQDDDLLALDFASTSNISDKYNSFYFNDTEEEKRRVYRQEGIKYTRLDTDIMSQQFCEMQIRADSFYDVELKEVEFESSRSPDGTTPRISVPSLLEKLAGITKAEMVYMLEKNRLKYEILAKCNASASSD</sequence>
<name>A0ABP9XM09_9FUNG</name>
<reference evidence="1 2" key="1">
    <citation type="submission" date="2024-04" db="EMBL/GenBank/DDBJ databases">
        <title>genome sequences of Mucor flavus KT1a and Helicostylum pulchrum KT1b strains isolation_sourced from the surface of a dry-aged beef.</title>
        <authorList>
            <person name="Toyotome T."/>
            <person name="Hosono M."/>
            <person name="Torimaru M."/>
            <person name="Fukuda K."/>
            <person name="Mikami N."/>
        </authorList>
    </citation>
    <scope>NUCLEOTIDE SEQUENCE [LARGE SCALE GENOMIC DNA]</scope>
    <source>
        <strain evidence="1 2">KT1b</strain>
    </source>
</reference>
<gene>
    <name evidence="1" type="ORF">HPULCUR_001189</name>
</gene>
<protein>
    <submittedName>
        <fullName evidence="1">Uncharacterized protein</fullName>
    </submittedName>
</protein>
<comment type="caution">
    <text evidence="1">The sequence shown here is derived from an EMBL/GenBank/DDBJ whole genome shotgun (WGS) entry which is preliminary data.</text>
</comment>
<evidence type="ECO:0000313" key="2">
    <source>
        <dbReference type="Proteomes" id="UP001476247"/>
    </source>
</evidence>
<accession>A0ABP9XM09</accession>